<gene>
    <name evidence="4" type="primary">clpX_35</name>
    <name evidence="4" type="ORF">SDC9_112758</name>
</gene>
<dbReference type="GO" id="GO:0008233">
    <property type="term" value="F:peptidase activity"/>
    <property type="evidence" value="ECO:0007669"/>
    <property type="project" value="UniProtKB-KW"/>
</dbReference>
<dbReference type="Pfam" id="PF10431">
    <property type="entry name" value="ClpB_D2-small"/>
    <property type="match status" value="1"/>
</dbReference>
<keyword evidence="2 4" id="KW-0067">ATP-binding</keyword>
<feature type="domain" description="Clp ATPase C-terminal" evidence="3">
    <location>
        <begin position="161"/>
        <end position="255"/>
    </location>
</feature>
<dbReference type="GO" id="GO:0009376">
    <property type="term" value="C:HslUV protease complex"/>
    <property type="evidence" value="ECO:0007669"/>
    <property type="project" value="TreeGrafter"/>
</dbReference>
<evidence type="ECO:0000313" key="4">
    <source>
        <dbReference type="EMBL" id="MPM65854.1"/>
    </source>
</evidence>
<dbReference type="GO" id="GO:0051603">
    <property type="term" value="P:proteolysis involved in protein catabolic process"/>
    <property type="evidence" value="ECO:0007669"/>
    <property type="project" value="TreeGrafter"/>
</dbReference>
<dbReference type="InterPro" id="IPR050052">
    <property type="entry name" value="ATP-dep_Clp_protease_ClpX"/>
</dbReference>
<dbReference type="GO" id="GO:0051082">
    <property type="term" value="F:unfolded protein binding"/>
    <property type="evidence" value="ECO:0007669"/>
    <property type="project" value="InterPro"/>
</dbReference>
<dbReference type="InterPro" id="IPR027417">
    <property type="entry name" value="P-loop_NTPase"/>
</dbReference>
<comment type="caution">
    <text evidence="4">The sequence shown here is derived from an EMBL/GenBank/DDBJ whole genome shotgun (WGS) entry which is preliminary data.</text>
</comment>
<dbReference type="Gene3D" id="1.10.8.60">
    <property type="match status" value="1"/>
</dbReference>
<dbReference type="AlphaFoldDB" id="A0A645BVQ3"/>
<dbReference type="NCBIfam" id="TIGR00382">
    <property type="entry name" value="clpX"/>
    <property type="match status" value="1"/>
</dbReference>
<keyword evidence="1" id="KW-0547">Nucleotide-binding</keyword>
<proteinExistence type="predicted"/>
<sequence>MGDDVESVLLSLLQNANYNVEAAEKGIIYVDEIDKIARKSESQSITRDVSGEGVQQALLKILEGTKAGVPPKGGRKHPEQSLIYINTRNILFICGGAFDGLQKIIAHRMQSSQIGFTADNNNRVEETFDLFKHTEPDDLIKYGVIPELTGRLPSIAPLEELSGKALIAVLTEPKNAIVKQFQYLVGLENVELEFTKEAILEIVKEAQKRKTGARALRAIIEEVMLPIMFEIPDKKNLKKCIITKEAISKETAPKFTYKK</sequence>
<dbReference type="GO" id="GO:0005524">
    <property type="term" value="F:ATP binding"/>
    <property type="evidence" value="ECO:0007669"/>
    <property type="project" value="UniProtKB-KW"/>
</dbReference>
<dbReference type="PANTHER" id="PTHR48102:SF7">
    <property type="entry name" value="ATP-DEPENDENT CLP PROTEASE ATP-BINDING SUBUNIT CLPX-LIKE, MITOCHONDRIAL"/>
    <property type="match status" value="1"/>
</dbReference>
<accession>A0A645BVQ3</accession>
<name>A0A645BVQ3_9ZZZZ</name>
<dbReference type="GO" id="GO:0016887">
    <property type="term" value="F:ATP hydrolysis activity"/>
    <property type="evidence" value="ECO:0007669"/>
    <property type="project" value="InterPro"/>
</dbReference>
<dbReference type="InterPro" id="IPR019489">
    <property type="entry name" value="Clp_ATPase_C"/>
</dbReference>
<evidence type="ECO:0000259" key="3">
    <source>
        <dbReference type="SMART" id="SM01086"/>
    </source>
</evidence>
<evidence type="ECO:0000256" key="1">
    <source>
        <dbReference type="ARBA" id="ARBA00022741"/>
    </source>
</evidence>
<dbReference type="Gene3D" id="3.40.50.300">
    <property type="entry name" value="P-loop containing nucleotide triphosphate hydrolases"/>
    <property type="match status" value="1"/>
</dbReference>
<keyword evidence="4" id="KW-0378">Hydrolase</keyword>
<evidence type="ECO:0000256" key="2">
    <source>
        <dbReference type="ARBA" id="ARBA00022840"/>
    </source>
</evidence>
<dbReference type="EMBL" id="VSSQ01020753">
    <property type="protein sequence ID" value="MPM65854.1"/>
    <property type="molecule type" value="Genomic_DNA"/>
</dbReference>
<dbReference type="FunFam" id="1.10.8.60:FF:000002">
    <property type="entry name" value="ATP-dependent Clp protease ATP-binding subunit ClpX"/>
    <property type="match status" value="1"/>
</dbReference>
<dbReference type="InterPro" id="IPR003959">
    <property type="entry name" value="ATPase_AAA_core"/>
</dbReference>
<dbReference type="GO" id="GO:0051301">
    <property type="term" value="P:cell division"/>
    <property type="evidence" value="ECO:0007669"/>
    <property type="project" value="TreeGrafter"/>
</dbReference>
<dbReference type="InterPro" id="IPR004487">
    <property type="entry name" value="Clp_protease_ATP-bd_su_ClpX"/>
</dbReference>
<dbReference type="SMART" id="SM01086">
    <property type="entry name" value="ClpB_D2-small"/>
    <property type="match status" value="1"/>
</dbReference>
<dbReference type="PANTHER" id="PTHR48102">
    <property type="entry name" value="ATP-DEPENDENT CLP PROTEASE ATP-BINDING SUBUNIT CLPX-LIKE, MITOCHONDRIAL-RELATED"/>
    <property type="match status" value="1"/>
</dbReference>
<organism evidence="4">
    <name type="scientific">bioreactor metagenome</name>
    <dbReference type="NCBI Taxonomy" id="1076179"/>
    <lineage>
        <taxon>unclassified sequences</taxon>
        <taxon>metagenomes</taxon>
        <taxon>ecological metagenomes</taxon>
    </lineage>
</organism>
<dbReference type="GO" id="GO:0140662">
    <property type="term" value="F:ATP-dependent protein folding chaperone"/>
    <property type="evidence" value="ECO:0007669"/>
    <property type="project" value="InterPro"/>
</dbReference>
<dbReference type="SUPFAM" id="SSF52540">
    <property type="entry name" value="P-loop containing nucleoside triphosphate hydrolases"/>
    <property type="match status" value="1"/>
</dbReference>
<keyword evidence="4" id="KW-0645">Protease</keyword>
<dbReference type="Pfam" id="PF07724">
    <property type="entry name" value="AAA_2"/>
    <property type="match status" value="1"/>
</dbReference>
<reference evidence="4" key="1">
    <citation type="submission" date="2019-08" db="EMBL/GenBank/DDBJ databases">
        <authorList>
            <person name="Kucharzyk K."/>
            <person name="Murdoch R.W."/>
            <person name="Higgins S."/>
            <person name="Loffler F."/>
        </authorList>
    </citation>
    <scope>NUCLEOTIDE SEQUENCE</scope>
</reference>
<protein>
    <submittedName>
        <fullName evidence="4">ATP-dependent Clp protease ATP-binding subunit ClpX</fullName>
    </submittedName>
</protein>
<dbReference type="NCBIfam" id="NF003745">
    <property type="entry name" value="PRK05342.1"/>
    <property type="match status" value="1"/>
</dbReference>